<evidence type="ECO:0000313" key="3">
    <source>
        <dbReference type="Proteomes" id="UP000317238"/>
    </source>
</evidence>
<gene>
    <name evidence="2" type="ORF">Pan14r_36160</name>
</gene>
<dbReference type="EMBL" id="SJPL01000001">
    <property type="protein sequence ID" value="TWT71306.1"/>
    <property type="molecule type" value="Genomic_DNA"/>
</dbReference>
<evidence type="ECO:0000313" key="2">
    <source>
        <dbReference type="EMBL" id="TWT71306.1"/>
    </source>
</evidence>
<dbReference type="AlphaFoldDB" id="A0A5C5Y6P3"/>
<dbReference type="Proteomes" id="UP000317238">
    <property type="component" value="Unassembled WGS sequence"/>
</dbReference>
<feature type="compositionally biased region" description="Polar residues" evidence="1">
    <location>
        <begin position="41"/>
        <end position="52"/>
    </location>
</feature>
<protein>
    <submittedName>
        <fullName evidence="2">Uncharacterized protein</fullName>
    </submittedName>
</protein>
<feature type="region of interest" description="Disordered" evidence="1">
    <location>
        <begin position="32"/>
        <end position="52"/>
    </location>
</feature>
<evidence type="ECO:0000256" key="1">
    <source>
        <dbReference type="SAM" id="MobiDB-lite"/>
    </source>
</evidence>
<comment type="caution">
    <text evidence="2">The sequence shown here is derived from an EMBL/GenBank/DDBJ whole genome shotgun (WGS) entry which is preliminary data.</text>
</comment>
<proteinExistence type="predicted"/>
<organism evidence="2 3">
    <name type="scientific">Crateriforma conspicua</name>
    <dbReference type="NCBI Taxonomy" id="2527996"/>
    <lineage>
        <taxon>Bacteria</taxon>
        <taxon>Pseudomonadati</taxon>
        <taxon>Planctomycetota</taxon>
        <taxon>Planctomycetia</taxon>
        <taxon>Planctomycetales</taxon>
        <taxon>Planctomycetaceae</taxon>
        <taxon>Crateriforma</taxon>
    </lineage>
</organism>
<sequence>MRSLPNGEHRRNGVDLIDGQGYACRCLPTVQVTDDSKQTSRSEQTTGLAARR</sequence>
<name>A0A5C5Y6P3_9PLAN</name>
<accession>A0A5C5Y6P3</accession>
<keyword evidence="3" id="KW-1185">Reference proteome</keyword>
<reference evidence="2 3" key="1">
    <citation type="submission" date="2019-02" db="EMBL/GenBank/DDBJ databases">
        <title>Deep-cultivation of Planctomycetes and their phenomic and genomic characterization uncovers novel biology.</title>
        <authorList>
            <person name="Wiegand S."/>
            <person name="Jogler M."/>
            <person name="Boedeker C."/>
            <person name="Pinto D."/>
            <person name="Vollmers J."/>
            <person name="Rivas-Marin E."/>
            <person name="Kohn T."/>
            <person name="Peeters S.H."/>
            <person name="Heuer A."/>
            <person name="Rast P."/>
            <person name="Oberbeckmann S."/>
            <person name="Bunk B."/>
            <person name="Jeske O."/>
            <person name="Meyerdierks A."/>
            <person name="Storesund J.E."/>
            <person name="Kallscheuer N."/>
            <person name="Luecker S."/>
            <person name="Lage O.M."/>
            <person name="Pohl T."/>
            <person name="Merkel B.J."/>
            <person name="Hornburger P."/>
            <person name="Mueller R.-W."/>
            <person name="Bruemmer F."/>
            <person name="Labrenz M."/>
            <person name="Spormann A.M."/>
            <person name="Op Den Camp H."/>
            <person name="Overmann J."/>
            <person name="Amann R."/>
            <person name="Jetten M.S.M."/>
            <person name="Mascher T."/>
            <person name="Medema M.H."/>
            <person name="Devos D.P."/>
            <person name="Kaster A.-K."/>
            <person name="Ovreas L."/>
            <person name="Rohde M."/>
            <person name="Galperin M.Y."/>
            <person name="Jogler C."/>
        </authorList>
    </citation>
    <scope>NUCLEOTIDE SEQUENCE [LARGE SCALE GENOMIC DNA]</scope>
    <source>
        <strain evidence="2 3">Pan14r</strain>
    </source>
</reference>